<dbReference type="SUPFAM" id="SSF53474">
    <property type="entry name" value="alpha/beta-Hydrolases"/>
    <property type="match status" value="1"/>
</dbReference>
<keyword evidence="3" id="KW-1185">Reference proteome</keyword>
<dbReference type="Proteomes" id="UP001589647">
    <property type="component" value="Unassembled WGS sequence"/>
</dbReference>
<dbReference type="InterPro" id="IPR050266">
    <property type="entry name" value="AB_hydrolase_sf"/>
</dbReference>
<name>A0ABV5IHA5_9ACTN</name>
<dbReference type="GO" id="GO:0016787">
    <property type="term" value="F:hydrolase activity"/>
    <property type="evidence" value="ECO:0007669"/>
    <property type="project" value="UniProtKB-KW"/>
</dbReference>
<proteinExistence type="predicted"/>
<evidence type="ECO:0000259" key="1">
    <source>
        <dbReference type="Pfam" id="PF12697"/>
    </source>
</evidence>
<protein>
    <submittedName>
        <fullName evidence="2">Alpha/beta fold hydrolase</fullName>
    </submittedName>
</protein>
<accession>A0ABV5IHA5</accession>
<keyword evidence="2" id="KW-0378">Hydrolase</keyword>
<dbReference type="Gene3D" id="3.40.50.1820">
    <property type="entry name" value="alpha/beta hydrolase"/>
    <property type="match status" value="1"/>
</dbReference>
<feature type="domain" description="AB hydrolase-1" evidence="1">
    <location>
        <begin position="23"/>
        <end position="253"/>
    </location>
</feature>
<dbReference type="PANTHER" id="PTHR43798">
    <property type="entry name" value="MONOACYLGLYCEROL LIPASE"/>
    <property type="match status" value="1"/>
</dbReference>
<gene>
    <name evidence="2" type="ORF">ACFFV7_18080</name>
</gene>
<evidence type="ECO:0000313" key="2">
    <source>
        <dbReference type="EMBL" id="MFB9203114.1"/>
    </source>
</evidence>
<dbReference type="Pfam" id="PF12697">
    <property type="entry name" value="Abhydrolase_6"/>
    <property type="match status" value="1"/>
</dbReference>
<dbReference type="InterPro" id="IPR000073">
    <property type="entry name" value="AB_hydrolase_1"/>
</dbReference>
<sequence length="267" mass="27582">MLTVTSADGTEVRAIDEGRGPAIVVLHAGLDDGTQWGRVARLLAPRFRVVRVRRRQYRQDLVPPATMAQEAADVVAVAAALGGPALLVGHSSGGVAALESLLAAPDAFAGAVLYEPPVPLGPSLGGAASAVVEAALADGRPGRAMRVLFRDVVGLSPPVALLAALAVACHRPSRALVPHQVDDLLAIDALGDRMAAYAGIRVPVVLLGGERSPAHLGARLDALREAIPGARRVTLRREGHGAHLRASRAVADVIEAHADAVLGRQRS</sequence>
<evidence type="ECO:0000313" key="3">
    <source>
        <dbReference type="Proteomes" id="UP001589647"/>
    </source>
</evidence>
<comment type="caution">
    <text evidence="2">The sequence shown here is derived from an EMBL/GenBank/DDBJ whole genome shotgun (WGS) entry which is preliminary data.</text>
</comment>
<dbReference type="InterPro" id="IPR029058">
    <property type="entry name" value="AB_hydrolase_fold"/>
</dbReference>
<dbReference type="EMBL" id="JBHMEI010000013">
    <property type="protein sequence ID" value="MFB9203114.1"/>
    <property type="molecule type" value="Genomic_DNA"/>
</dbReference>
<dbReference type="PANTHER" id="PTHR43798:SF33">
    <property type="entry name" value="HYDROLASE, PUTATIVE (AFU_ORTHOLOGUE AFUA_2G14860)-RELATED"/>
    <property type="match status" value="1"/>
</dbReference>
<dbReference type="RefSeq" id="WP_189646247.1">
    <property type="nucleotide sequence ID" value="NZ_BMRC01000002.1"/>
</dbReference>
<reference evidence="2 3" key="1">
    <citation type="submission" date="2024-09" db="EMBL/GenBank/DDBJ databases">
        <authorList>
            <person name="Sun Q."/>
            <person name="Mori K."/>
        </authorList>
    </citation>
    <scope>NUCLEOTIDE SEQUENCE [LARGE SCALE GENOMIC DNA]</scope>
    <source>
        <strain evidence="2 3">CCM 3426</strain>
    </source>
</reference>
<organism evidence="2 3">
    <name type="scientific">Nonomuraea spiralis</name>
    <dbReference type="NCBI Taxonomy" id="46182"/>
    <lineage>
        <taxon>Bacteria</taxon>
        <taxon>Bacillati</taxon>
        <taxon>Actinomycetota</taxon>
        <taxon>Actinomycetes</taxon>
        <taxon>Streptosporangiales</taxon>
        <taxon>Streptosporangiaceae</taxon>
        <taxon>Nonomuraea</taxon>
    </lineage>
</organism>